<dbReference type="EMBL" id="JAGQDC010000007">
    <property type="protein sequence ID" value="MCL1029496.1"/>
    <property type="molecule type" value="Genomic_DNA"/>
</dbReference>
<organism evidence="1 2">
    <name type="scientific">Serratia silvae</name>
    <dbReference type="NCBI Taxonomy" id="2824122"/>
    <lineage>
        <taxon>Bacteria</taxon>
        <taxon>Pseudomonadati</taxon>
        <taxon>Pseudomonadota</taxon>
        <taxon>Gammaproteobacteria</taxon>
        <taxon>Enterobacterales</taxon>
        <taxon>Yersiniaceae</taxon>
        <taxon>Serratia</taxon>
    </lineage>
</organism>
<reference evidence="1" key="1">
    <citation type="submission" date="2021-04" db="EMBL/GenBank/DDBJ databases">
        <title>Genome sequence of Serratia sp. arafor3.</title>
        <authorList>
            <person name="Besaury L."/>
        </authorList>
    </citation>
    <scope>NUCLEOTIDE SEQUENCE</scope>
    <source>
        <strain evidence="1">Arafor3</strain>
    </source>
</reference>
<proteinExistence type="predicted"/>
<evidence type="ECO:0000313" key="1">
    <source>
        <dbReference type="EMBL" id="MCL1029496.1"/>
    </source>
</evidence>
<gene>
    <name evidence="1" type="ORF">KAJ71_10745</name>
</gene>
<evidence type="ECO:0000313" key="2">
    <source>
        <dbReference type="Proteomes" id="UP001165275"/>
    </source>
</evidence>
<name>A0ABT0KBV7_9GAMM</name>
<accession>A0ABT0KBV7</accession>
<comment type="caution">
    <text evidence="1">The sequence shown here is derived from an EMBL/GenBank/DDBJ whole genome shotgun (WGS) entry which is preliminary data.</text>
</comment>
<protein>
    <submittedName>
        <fullName evidence="1">Uncharacterized protein</fullName>
    </submittedName>
</protein>
<dbReference type="Proteomes" id="UP001165275">
    <property type="component" value="Unassembled WGS sequence"/>
</dbReference>
<keyword evidence="2" id="KW-1185">Reference proteome</keyword>
<sequence length="91" mass="9996">MQQFIDELSFQKTYSNSRLVINDFPGVVVFAPQSFVGLFSSPRPSVTGSPLFSARPYFPTNGLPIYVELSAGDKGTLNSSYLLPGEKDVFL</sequence>
<dbReference type="RefSeq" id="WP_248945712.1">
    <property type="nucleotide sequence ID" value="NZ_CBCSGY010000008.1"/>
</dbReference>